<organism evidence="2 3">
    <name type="scientific">Blepharisma stoltei</name>
    <dbReference type="NCBI Taxonomy" id="1481888"/>
    <lineage>
        <taxon>Eukaryota</taxon>
        <taxon>Sar</taxon>
        <taxon>Alveolata</taxon>
        <taxon>Ciliophora</taxon>
        <taxon>Postciliodesmatophora</taxon>
        <taxon>Heterotrichea</taxon>
        <taxon>Heterotrichida</taxon>
        <taxon>Blepharismidae</taxon>
        <taxon>Blepharisma</taxon>
    </lineage>
</organism>
<feature type="domain" description="EF-hand" evidence="1">
    <location>
        <begin position="253"/>
        <end position="288"/>
    </location>
</feature>
<evidence type="ECO:0000259" key="1">
    <source>
        <dbReference type="PROSITE" id="PS50222"/>
    </source>
</evidence>
<proteinExistence type="predicted"/>
<evidence type="ECO:0000313" key="3">
    <source>
        <dbReference type="Proteomes" id="UP001162131"/>
    </source>
</evidence>
<name>A0AAU9JMY6_9CILI</name>
<dbReference type="Proteomes" id="UP001162131">
    <property type="component" value="Unassembled WGS sequence"/>
</dbReference>
<dbReference type="GO" id="GO:0005509">
    <property type="term" value="F:calcium ion binding"/>
    <property type="evidence" value="ECO:0007669"/>
    <property type="project" value="InterPro"/>
</dbReference>
<dbReference type="PROSITE" id="PS50222">
    <property type="entry name" value="EF_HAND_2"/>
    <property type="match status" value="1"/>
</dbReference>
<sequence length="420" mass="49099">MFSYRHCINPELVGKIPTLSSVQSIEENLPSKLEAISSKAKLKYNKLEVKNVEQPKGFNRELFIPKLPLLSLRTKRIKRNEKKVKKLVKETKRSKSLLRSHHYMKNKPKALEVTSTDIYNWKQLSDELRFEELEIRQNKLTKPSRLNKSCLEHNEILYKKPLKSPLGTTVYEKTRSPIISPKRSPRPAANEYPAQLRSLDISDENIDTLKEKESTKNTEFSVKGSQAFQSINSPRYNKSWNDLTAVQINFQNFVMKSYNKVFSAIDTNSNGFFTYSDVCKFVDSKINENNQKICESFWGAICIVCNKPRIAKSDFLSICSVIEHNKEDDFDYFNNLDEKRFLQLRKQLIELKELFSCYSLGHKIESQVLRKIIENLQNNEHLLKMEPIIASQTIDFSRFLRYLPFFIHLHKEITNVLNSN</sequence>
<dbReference type="SUPFAM" id="SSF47473">
    <property type="entry name" value="EF-hand"/>
    <property type="match status" value="1"/>
</dbReference>
<evidence type="ECO:0000313" key="2">
    <source>
        <dbReference type="EMBL" id="CAG9326985.1"/>
    </source>
</evidence>
<protein>
    <recommendedName>
        <fullName evidence="1">EF-hand domain-containing protein</fullName>
    </recommendedName>
</protein>
<dbReference type="EMBL" id="CAJZBQ010000041">
    <property type="protein sequence ID" value="CAG9326985.1"/>
    <property type="molecule type" value="Genomic_DNA"/>
</dbReference>
<dbReference type="InterPro" id="IPR011992">
    <property type="entry name" value="EF-hand-dom_pair"/>
</dbReference>
<gene>
    <name evidence="2" type="ORF">BSTOLATCC_MIC42244</name>
</gene>
<dbReference type="AlphaFoldDB" id="A0AAU9JMY6"/>
<accession>A0AAU9JMY6</accession>
<dbReference type="InterPro" id="IPR002048">
    <property type="entry name" value="EF_hand_dom"/>
</dbReference>
<comment type="caution">
    <text evidence="2">The sequence shown here is derived from an EMBL/GenBank/DDBJ whole genome shotgun (WGS) entry which is preliminary data.</text>
</comment>
<keyword evidence="3" id="KW-1185">Reference proteome</keyword>
<reference evidence="2" key="1">
    <citation type="submission" date="2021-09" db="EMBL/GenBank/DDBJ databases">
        <authorList>
            <consortium name="AG Swart"/>
            <person name="Singh M."/>
            <person name="Singh A."/>
            <person name="Seah K."/>
            <person name="Emmerich C."/>
        </authorList>
    </citation>
    <scope>NUCLEOTIDE SEQUENCE</scope>
    <source>
        <strain evidence="2">ATCC30299</strain>
    </source>
</reference>